<gene>
    <name evidence="2" type="ORF">AALA52_10245</name>
</gene>
<evidence type="ECO:0000313" key="3">
    <source>
        <dbReference type="Proteomes" id="UP001565283"/>
    </source>
</evidence>
<dbReference type="Proteomes" id="UP001565283">
    <property type="component" value="Unassembled WGS sequence"/>
</dbReference>
<reference evidence="2 3" key="1">
    <citation type="submission" date="2024-03" db="EMBL/GenBank/DDBJ databases">
        <title>Mouse gut bacterial collection (mGBC) of GemPharmatech.</title>
        <authorList>
            <person name="He Y."/>
            <person name="Dong L."/>
            <person name="Wu D."/>
            <person name="Gao X."/>
            <person name="Lin Z."/>
        </authorList>
    </citation>
    <scope>NUCLEOTIDE SEQUENCE [LARGE SCALE GENOMIC DNA]</scope>
    <source>
        <strain evidence="2 3">61-15</strain>
    </source>
</reference>
<dbReference type="RefSeq" id="WP_369948935.1">
    <property type="nucleotide sequence ID" value="NZ_JBCLSH010000087.1"/>
</dbReference>
<accession>A0ABV4D6F0</accession>
<sequence length="109" mass="12477">KESQGKEKQVLQETVKKERVAAQQIKNTFSDIQEIHFWEYTKNPLTGHITVSVSVETDDVKKSEFDVDMGENDDRDEKYSGSGELPKLIEGKTENKIKVIFSDQSEEVL</sequence>
<feature type="non-terminal residue" evidence="2">
    <location>
        <position position="1"/>
    </location>
</feature>
<keyword evidence="3" id="KW-1185">Reference proteome</keyword>
<evidence type="ECO:0000256" key="1">
    <source>
        <dbReference type="SAM" id="MobiDB-lite"/>
    </source>
</evidence>
<proteinExistence type="predicted"/>
<dbReference type="EMBL" id="JBCLSH010000087">
    <property type="protein sequence ID" value="MEY8444599.1"/>
    <property type="molecule type" value="Genomic_DNA"/>
</dbReference>
<comment type="caution">
    <text evidence="2">The sequence shown here is derived from an EMBL/GenBank/DDBJ whole genome shotgun (WGS) entry which is preliminary data.</text>
</comment>
<evidence type="ECO:0000313" key="2">
    <source>
        <dbReference type="EMBL" id="MEY8444599.1"/>
    </source>
</evidence>
<protein>
    <submittedName>
        <fullName evidence="2">Uncharacterized protein</fullName>
    </submittedName>
</protein>
<organism evidence="2 3">
    <name type="scientific">Lactococcus ileimucosae</name>
    <dbReference type="NCBI Taxonomy" id="2941329"/>
    <lineage>
        <taxon>Bacteria</taxon>
        <taxon>Bacillati</taxon>
        <taxon>Bacillota</taxon>
        <taxon>Bacilli</taxon>
        <taxon>Lactobacillales</taxon>
        <taxon>Streptococcaceae</taxon>
        <taxon>Lactococcus</taxon>
    </lineage>
</organism>
<feature type="region of interest" description="Disordered" evidence="1">
    <location>
        <begin position="64"/>
        <end position="87"/>
    </location>
</feature>
<name>A0ABV4D6F0_9LACT</name>